<dbReference type="PROSITE" id="PS50850">
    <property type="entry name" value="MFS"/>
    <property type="match status" value="1"/>
</dbReference>
<dbReference type="SUPFAM" id="SSF103473">
    <property type="entry name" value="MFS general substrate transporter"/>
    <property type="match status" value="1"/>
</dbReference>
<comment type="catalytic activity">
    <reaction evidence="7">
        <text>myo-inositol(out) + H(+)(out) = myo-inositol(in) + H(+)(in)</text>
        <dbReference type="Rhea" id="RHEA:60364"/>
        <dbReference type="ChEBI" id="CHEBI:15378"/>
        <dbReference type="ChEBI" id="CHEBI:17268"/>
    </reaction>
</comment>
<dbReference type="Pfam" id="PF00083">
    <property type="entry name" value="Sugar_tr"/>
    <property type="match status" value="1"/>
</dbReference>
<dbReference type="GO" id="GO:0015791">
    <property type="term" value="P:polyol transmembrane transport"/>
    <property type="evidence" value="ECO:0007669"/>
    <property type="project" value="UniProtKB-ARBA"/>
</dbReference>
<comment type="subcellular location">
    <subcellularLocation>
        <location evidence="1">Membrane</location>
        <topology evidence="1">Multi-pass membrane protein</topology>
    </subcellularLocation>
</comment>
<feature type="transmembrane region" description="Helical" evidence="10">
    <location>
        <begin position="525"/>
        <end position="544"/>
    </location>
</feature>
<gene>
    <name evidence="12" type="ORF">Agabi119p4_11737</name>
</gene>
<comment type="caution">
    <text evidence="12">The sequence shown here is derived from an EMBL/GenBank/DDBJ whole genome shotgun (WGS) entry which is preliminary data.</text>
</comment>
<dbReference type="InterPro" id="IPR050814">
    <property type="entry name" value="Myo-inositol_Transporter"/>
</dbReference>
<feature type="transmembrane region" description="Helical" evidence="10">
    <location>
        <begin position="493"/>
        <end position="513"/>
    </location>
</feature>
<evidence type="ECO:0000256" key="4">
    <source>
        <dbReference type="ARBA" id="ARBA00022692"/>
    </source>
</evidence>
<dbReference type="AlphaFoldDB" id="A0A8H7C063"/>
<feature type="transmembrane region" description="Helical" evidence="10">
    <location>
        <begin position="105"/>
        <end position="122"/>
    </location>
</feature>
<evidence type="ECO:0000256" key="7">
    <source>
        <dbReference type="ARBA" id="ARBA00049119"/>
    </source>
</evidence>
<evidence type="ECO:0000256" key="8">
    <source>
        <dbReference type="RuleBase" id="RU003346"/>
    </source>
</evidence>
<evidence type="ECO:0000256" key="2">
    <source>
        <dbReference type="ARBA" id="ARBA00010992"/>
    </source>
</evidence>
<dbReference type="InterPro" id="IPR003663">
    <property type="entry name" value="Sugar/inositol_transpt"/>
</dbReference>
<evidence type="ECO:0000256" key="10">
    <source>
        <dbReference type="SAM" id="Phobius"/>
    </source>
</evidence>
<feature type="region of interest" description="Disordered" evidence="9">
    <location>
        <begin position="1"/>
        <end position="21"/>
    </location>
</feature>
<evidence type="ECO:0000256" key="1">
    <source>
        <dbReference type="ARBA" id="ARBA00004141"/>
    </source>
</evidence>
<evidence type="ECO:0000256" key="9">
    <source>
        <dbReference type="SAM" id="MobiDB-lite"/>
    </source>
</evidence>
<proteinExistence type="inferred from homology"/>
<accession>A0A8H7C063</accession>
<dbReference type="EMBL" id="JABXXO010000016">
    <property type="protein sequence ID" value="KAF7760042.1"/>
    <property type="molecule type" value="Genomic_DNA"/>
</dbReference>
<dbReference type="Gene3D" id="1.20.1250.20">
    <property type="entry name" value="MFS general substrate transporter like domains"/>
    <property type="match status" value="1"/>
</dbReference>
<evidence type="ECO:0000256" key="3">
    <source>
        <dbReference type="ARBA" id="ARBA00022448"/>
    </source>
</evidence>
<sequence>MSSVSSRDKKESQDHDVELQPRLELANNVQARIQNPLFGIPREKLLQQVDDFTRENGFEDRIELFRKAALLAQSPKKFEEMPELTEDEKEAIRRETTHRWSQPRALYMTVFICSLAAAVQGWDQEGSNGANLSFPEEFGLTSQGDLGDWIVGIINAGPYIASAIIGCWLADPLNYYMGRRGTLFWCGIFCTISVIGSGFAQTWPQLFVCRLLLGLGMGPKATTAPVFAAENVPANVRGGLVMSWQLWTAFGILLGVTANLILYQVGPIAWRLQLGSAFIPAVPLTIGVWFCPESPRWYMKKNRYQDAFKSFLRLRNTELQAAKDLYYVHRQLVEERTALKGSTYLGRFFELFTIPRLRRATLASWVVMIAQQMCGINIIAFYSSTIFKESGFSERDALLASFGFGLVNWLFAFPAVFTIDTFGRRNLLLFTFPNMAWTLLAAGFCFLIENGSPAKVPLVSLFIFLFAAFYSPGEGPVPFTYSAEVFPLTHREMGMSWAVATNLFWASVLSITFPRMRTALTATGAFGFYAGLNALAFIMILFLLPETKQRTLEELDYVFAVPMRKHISYQLTEFIPYWIRRHVFWNKNAELRPLYNFDEVESITVFEKGVGH</sequence>
<evidence type="ECO:0000313" key="12">
    <source>
        <dbReference type="EMBL" id="KAF7760042.1"/>
    </source>
</evidence>
<dbReference type="InterPro" id="IPR005828">
    <property type="entry name" value="MFS_sugar_transport-like"/>
</dbReference>
<dbReference type="InterPro" id="IPR036259">
    <property type="entry name" value="MFS_trans_sf"/>
</dbReference>
<name>A0A8H7C063_AGABI</name>
<dbReference type="GO" id="GO:0015798">
    <property type="term" value="P:myo-inositol transport"/>
    <property type="evidence" value="ECO:0007669"/>
    <property type="project" value="UniProtKB-ARBA"/>
</dbReference>
<dbReference type="Proteomes" id="UP000629468">
    <property type="component" value="Unassembled WGS sequence"/>
</dbReference>
<feature type="transmembrane region" description="Helical" evidence="10">
    <location>
        <begin position="429"/>
        <end position="449"/>
    </location>
</feature>
<feature type="transmembrane region" description="Helical" evidence="10">
    <location>
        <begin position="149"/>
        <end position="170"/>
    </location>
</feature>
<protein>
    <recommendedName>
        <fullName evidence="11">Major facilitator superfamily (MFS) profile domain-containing protein</fullName>
    </recommendedName>
</protein>
<feature type="domain" description="Major facilitator superfamily (MFS) profile" evidence="11">
    <location>
        <begin position="109"/>
        <end position="548"/>
    </location>
</feature>
<organism evidence="12 13">
    <name type="scientific">Agaricus bisporus var. burnettii</name>
    <dbReference type="NCBI Taxonomy" id="192524"/>
    <lineage>
        <taxon>Eukaryota</taxon>
        <taxon>Fungi</taxon>
        <taxon>Dikarya</taxon>
        <taxon>Basidiomycota</taxon>
        <taxon>Agaricomycotina</taxon>
        <taxon>Agaricomycetes</taxon>
        <taxon>Agaricomycetidae</taxon>
        <taxon>Agaricales</taxon>
        <taxon>Agaricineae</taxon>
        <taxon>Agaricaceae</taxon>
        <taxon>Agaricus</taxon>
    </lineage>
</organism>
<feature type="transmembrane region" description="Helical" evidence="10">
    <location>
        <begin position="182"/>
        <end position="203"/>
    </location>
</feature>
<reference evidence="12 13" key="1">
    <citation type="journal article" name="Sci. Rep.">
        <title>Telomere-to-telomere assembled and centromere annotated genomes of the two main subspecies of the button mushroom Agaricus bisporus reveal especially polymorphic chromosome ends.</title>
        <authorList>
            <person name="Sonnenberg A.S.M."/>
            <person name="Sedaghat-Telgerd N."/>
            <person name="Lavrijssen B."/>
            <person name="Ohm R.A."/>
            <person name="Hendrickx P.M."/>
            <person name="Scholtmeijer K."/>
            <person name="Baars J.J.P."/>
            <person name="van Peer A."/>
        </authorList>
    </citation>
    <scope>NUCLEOTIDE SEQUENCE [LARGE SCALE GENOMIC DNA]</scope>
    <source>
        <strain evidence="12 13">H119_p4</strain>
    </source>
</reference>
<keyword evidence="5 10" id="KW-1133">Transmembrane helix</keyword>
<feature type="transmembrane region" description="Helical" evidence="10">
    <location>
        <begin position="456"/>
        <end position="473"/>
    </location>
</feature>
<evidence type="ECO:0000259" key="11">
    <source>
        <dbReference type="PROSITE" id="PS50850"/>
    </source>
</evidence>
<feature type="transmembrane region" description="Helical" evidence="10">
    <location>
        <begin position="362"/>
        <end position="385"/>
    </location>
</feature>
<dbReference type="GO" id="GO:0022857">
    <property type="term" value="F:transmembrane transporter activity"/>
    <property type="evidence" value="ECO:0007669"/>
    <property type="project" value="InterPro"/>
</dbReference>
<evidence type="ECO:0000313" key="13">
    <source>
        <dbReference type="Proteomes" id="UP000629468"/>
    </source>
</evidence>
<keyword evidence="6 10" id="KW-0472">Membrane</keyword>
<feature type="transmembrane region" description="Helical" evidence="10">
    <location>
        <begin position="397"/>
        <end position="417"/>
    </location>
</feature>
<dbReference type="FunFam" id="1.20.1250.20:FF:000100">
    <property type="entry name" value="MFS sugar transporter, putative"/>
    <property type="match status" value="1"/>
</dbReference>
<keyword evidence="4 10" id="KW-0812">Transmembrane</keyword>
<evidence type="ECO:0000256" key="6">
    <source>
        <dbReference type="ARBA" id="ARBA00023136"/>
    </source>
</evidence>
<dbReference type="NCBIfam" id="TIGR00879">
    <property type="entry name" value="SP"/>
    <property type="match status" value="1"/>
</dbReference>
<dbReference type="GO" id="GO:0016020">
    <property type="term" value="C:membrane"/>
    <property type="evidence" value="ECO:0007669"/>
    <property type="project" value="UniProtKB-SubCell"/>
</dbReference>
<dbReference type="PANTHER" id="PTHR48020">
    <property type="entry name" value="PROTON MYO-INOSITOL COTRANSPORTER"/>
    <property type="match status" value="1"/>
</dbReference>
<feature type="transmembrane region" description="Helical" evidence="10">
    <location>
        <begin position="244"/>
        <end position="263"/>
    </location>
</feature>
<evidence type="ECO:0000256" key="5">
    <source>
        <dbReference type="ARBA" id="ARBA00022989"/>
    </source>
</evidence>
<keyword evidence="3 8" id="KW-0813">Transport</keyword>
<dbReference type="InterPro" id="IPR020846">
    <property type="entry name" value="MFS_dom"/>
</dbReference>
<dbReference type="PRINTS" id="PR00171">
    <property type="entry name" value="SUGRTRNSPORT"/>
</dbReference>
<comment type="similarity">
    <text evidence="2 8">Belongs to the major facilitator superfamily. Sugar transporter (TC 2.A.1.1) family.</text>
</comment>
<dbReference type="PANTHER" id="PTHR48020:SF4">
    <property type="entry name" value="SYMPORT, PUTATIVE (AFU_ORTHOLOGUE AFUA_3G11790)-RELATED"/>
    <property type="match status" value="1"/>
</dbReference>